<proteinExistence type="predicted"/>
<name>A0AA48GUE1_9BACT</name>
<dbReference type="KEGG" id="msea:METESE_13670"/>
<organism evidence="1 2">
    <name type="scientific">Mesoterricola sediminis</name>
    <dbReference type="NCBI Taxonomy" id="2927980"/>
    <lineage>
        <taxon>Bacteria</taxon>
        <taxon>Pseudomonadati</taxon>
        <taxon>Acidobacteriota</taxon>
        <taxon>Holophagae</taxon>
        <taxon>Holophagales</taxon>
        <taxon>Holophagaceae</taxon>
        <taxon>Mesoterricola</taxon>
    </lineage>
</organism>
<reference evidence="1" key="1">
    <citation type="journal article" date="2023" name="Int. J. Syst. Evol. Microbiol.">
        <title>Mesoterricola silvestris gen. nov., sp. nov., Mesoterricola sediminis sp. nov., Geothrix oryzae sp. nov., Geothrix edaphica sp. nov., Geothrix rubra sp. nov., and Geothrix limicola sp. nov., six novel members of Acidobacteriota isolated from soils.</title>
        <authorList>
            <person name="Itoh H."/>
            <person name="Sugisawa Y."/>
            <person name="Mise K."/>
            <person name="Xu Z."/>
            <person name="Kuniyasu M."/>
            <person name="Ushijima N."/>
            <person name="Kawano K."/>
            <person name="Kobayashi E."/>
            <person name="Shiratori Y."/>
            <person name="Masuda Y."/>
            <person name="Senoo K."/>
        </authorList>
    </citation>
    <scope>NUCLEOTIDE SEQUENCE</scope>
    <source>
        <strain evidence="1">W786</strain>
    </source>
</reference>
<gene>
    <name evidence="1" type="ORF">METESE_13670</name>
</gene>
<protein>
    <submittedName>
        <fullName evidence="1">Uncharacterized protein</fullName>
    </submittedName>
</protein>
<dbReference type="AlphaFoldDB" id="A0AA48GUE1"/>
<dbReference type="RefSeq" id="WP_316411387.1">
    <property type="nucleotide sequence ID" value="NZ_AP027081.1"/>
</dbReference>
<dbReference type="Proteomes" id="UP001228113">
    <property type="component" value="Chromosome"/>
</dbReference>
<accession>A0AA48GUE1</accession>
<keyword evidence="2" id="KW-1185">Reference proteome</keyword>
<evidence type="ECO:0000313" key="2">
    <source>
        <dbReference type="Proteomes" id="UP001228113"/>
    </source>
</evidence>
<sequence>MKPFEIEPLLSLNKAREILGQMKGVKRISYPALTRLVRQEGLPVVTNPFTGGWAFKESLLLAWFEEKTQARQLRGPGRPRRTTSPSE</sequence>
<dbReference type="EMBL" id="AP027081">
    <property type="protein sequence ID" value="BDU76409.1"/>
    <property type="molecule type" value="Genomic_DNA"/>
</dbReference>
<evidence type="ECO:0000313" key="1">
    <source>
        <dbReference type="EMBL" id="BDU76409.1"/>
    </source>
</evidence>